<organism evidence="1 2">
    <name type="scientific">Pyrenophora tritici-repentis</name>
    <dbReference type="NCBI Taxonomy" id="45151"/>
    <lineage>
        <taxon>Eukaryota</taxon>
        <taxon>Fungi</taxon>
        <taxon>Dikarya</taxon>
        <taxon>Ascomycota</taxon>
        <taxon>Pezizomycotina</taxon>
        <taxon>Dothideomycetes</taxon>
        <taxon>Pleosporomycetidae</taxon>
        <taxon>Pleosporales</taxon>
        <taxon>Pleosporineae</taxon>
        <taxon>Pleosporaceae</taxon>
        <taxon>Pyrenophora</taxon>
    </lineage>
</organism>
<dbReference type="GeneID" id="90957776"/>
<accession>A0A5M9L0X2</accession>
<evidence type="ECO:0000313" key="1">
    <source>
        <dbReference type="EMBL" id="KAF7567579.1"/>
    </source>
</evidence>
<dbReference type="AlphaFoldDB" id="A0A5M9L0X2"/>
<reference evidence="1" key="1">
    <citation type="journal article" date="2018" name="BMC Genomics">
        <title>Comparative genomics of the wheat fungal pathogen Pyrenophora tritici-repentis reveals chromosomal variations and genome plasticity.</title>
        <authorList>
            <person name="Moolhuijzen P."/>
            <person name="See P.T."/>
            <person name="Hane J.K."/>
            <person name="Shi G."/>
            <person name="Liu Z."/>
            <person name="Oliver R.P."/>
            <person name="Moffat C.S."/>
        </authorList>
    </citation>
    <scope>NUCLEOTIDE SEQUENCE [LARGE SCALE GENOMIC DNA]</scope>
    <source>
        <strain evidence="1">M4</strain>
    </source>
</reference>
<dbReference type="KEGG" id="ptrr:90957776"/>
<sequence>MDLVNVLGQYTQLSVLCAEHGYDAFMFGFARSTASLPLLGAGHRTATMSKSVATVLPPGQVKVQQVLALAKPSDIRVFPFAPTNRILILIVSLH</sequence>
<dbReference type="RefSeq" id="XP_065960447.1">
    <property type="nucleotide sequence ID" value="XM_066109525.1"/>
</dbReference>
<gene>
    <name evidence="1" type="ORF">PtrM4_141700</name>
</gene>
<protein>
    <submittedName>
        <fullName evidence="1">Uncharacterized protein</fullName>
    </submittedName>
</protein>
<evidence type="ECO:0000313" key="2">
    <source>
        <dbReference type="Proteomes" id="UP000245464"/>
    </source>
</evidence>
<comment type="caution">
    <text evidence="1">The sequence shown here is derived from an EMBL/GenBank/DDBJ whole genome shotgun (WGS) entry which is preliminary data.</text>
</comment>
<name>A0A5M9L0X2_9PLEO</name>
<dbReference type="EMBL" id="NQIK02000008">
    <property type="protein sequence ID" value="KAF7567579.1"/>
    <property type="molecule type" value="Genomic_DNA"/>
</dbReference>
<dbReference type="Proteomes" id="UP000245464">
    <property type="component" value="Chromosome 8"/>
</dbReference>
<proteinExistence type="predicted"/>